<dbReference type="GO" id="GO:0005507">
    <property type="term" value="F:copper ion binding"/>
    <property type="evidence" value="ECO:0007669"/>
    <property type="project" value="InterPro"/>
</dbReference>
<keyword evidence="2" id="KW-0479">Metal-binding</keyword>
<dbReference type="PROSITE" id="PS00080">
    <property type="entry name" value="MULTICOPPER_OXIDASE2"/>
    <property type="match status" value="1"/>
</dbReference>
<organism evidence="8 9">
    <name type="scientific">Magallana gigas</name>
    <name type="common">Pacific oyster</name>
    <name type="synonym">Crassostrea gigas</name>
    <dbReference type="NCBI Taxonomy" id="29159"/>
    <lineage>
        <taxon>Eukaryota</taxon>
        <taxon>Metazoa</taxon>
        <taxon>Spiralia</taxon>
        <taxon>Lophotrochozoa</taxon>
        <taxon>Mollusca</taxon>
        <taxon>Bivalvia</taxon>
        <taxon>Autobranchia</taxon>
        <taxon>Pteriomorphia</taxon>
        <taxon>Ostreida</taxon>
        <taxon>Ostreoidea</taxon>
        <taxon>Ostreidae</taxon>
        <taxon>Magallana</taxon>
    </lineage>
</organism>
<evidence type="ECO:0000256" key="1">
    <source>
        <dbReference type="ARBA" id="ARBA00010609"/>
    </source>
</evidence>
<sequence>MVAYNWTLFQGFPVYFKNGTMYKNNESPFGNQRHSFEETPLSEKEKENIHTVDGNYKFMYAINNQFPGPTVVVYENQTVKVRVYNNLANEAVTLHWHGMFQSKTPWMDGSSMISQCPILPGQMFTYKFIANPPGTHWYHSHHGAMRREGLHGAFIVIPRQGKERTDIPKVDKDVLFLTQDWVFNKNDAQTAEEQNWFLLQFSDNFDTAECTTSRFTYDGSLSTLLRLYNNALINGKSKSFASDSSVNQRSVPLEMFNVTLNSKTRFQIMKTGSTGEYKISFDEHKMLLIGTDGYDLSPIWIDYLFINPAETYDVIVFANNTPGNYWIRVQTNEVMDQNHNRVDPNVSFALLHYQEVEVYYPDSKRKECAEFDSCVIANSHWSPITMSKWEPCAQYLSVADMRAPADDNRVSPIAVPESLEDFQEVFLNFHFNGSALLFGRPAVNAIHFKNPPVPLQDSPEIVNERNVVCNNTDMYQCGEFCRCTHVIKLASKKVTQIVLLNENGISGGPSHPVHLHGNHFHVLKYASGEINKTTGFTQGPTQDIQFSSDFRSAQWRNSSWNFGNVPGINIENPPKNDTIMVPFRGYVIIRFRTDNPGFWLMHCHLEAHMDIGMAVVLQVGEISEQPKPPKDFPKCSNFKRESLYKSESKEHFNSFLQLPGRQTFI</sequence>
<evidence type="ECO:0000256" key="2">
    <source>
        <dbReference type="ARBA" id="ARBA00022723"/>
    </source>
</evidence>
<keyword evidence="3" id="KW-0560">Oxidoreductase</keyword>
<dbReference type="InterPro" id="IPR045087">
    <property type="entry name" value="Cu-oxidase_fam"/>
</dbReference>
<dbReference type="Pfam" id="PF00394">
    <property type="entry name" value="Cu-oxidase"/>
    <property type="match status" value="1"/>
</dbReference>
<dbReference type="InterPro" id="IPR002355">
    <property type="entry name" value="Cu_oxidase_Cu_BS"/>
</dbReference>
<name>A0A8W8MCY3_MAGGI</name>
<comment type="similarity">
    <text evidence="1">Belongs to the multicopper oxidase family.</text>
</comment>
<evidence type="ECO:0000256" key="4">
    <source>
        <dbReference type="ARBA" id="ARBA00023008"/>
    </source>
</evidence>
<dbReference type="PANTHER" id="PTHR11709:SF394">
    <property type="entry name" value="FI03373P-RELATED"/>
    <property type="match status" value="1"/>
</dbReference>
<dbReference type="InterPro" id="IPR011706">
    <property type="entry name" value="Cu-oxidase_C"/>
</dbReference>
<evidence type="ECO:0000259" key="7">
    <source>
        <dbReference type="Pfam" id="PF07732"/>
    </source>
</evidence>
<dbReference type="GO" id="GO:0005886">
    <property type="term" value="C:plasma membrane"/>
    <property type="evidence" value="ECO:0007669"/>
    <property type="project" value="TreeGrafter"/>
</dbReference>
<keyword evidence="4" id="KW-0186">Copper</keyword>
<dbReference type="InterPro" id="IPR001117">
    <property type="entry name" value="Cu-oxidase_2nd"/>
</dbReference>
<evidence type="ECO:0000259" key="5">
    <source>
        <dbReference type="Pfam" id="PF00394"/>
    </source>
</evidence>
<dbReference type="InterPro" id="IPR033138">
    <property type="entry name" value="Cu_oxidase_CS"/>
</dbReference>
<keyword evidence="9" id="KW-1185">Reference proteome</keyword>
<dbReference type="PROSITE" id="PS00079">
    <property type="entry name" value="MULTICOPPER_OXIDASE1"/>
    <property type="match status" value="1"/>
</dbReference>
<evidence type="ECO:0000259" key="6">
    <source>
        <dbReference type="Pfam" id="PF07731"/>
    </source>
</evidence>
<dbReference type="AlphaFoldDB" id="A0A8W8MCY3"/>
<feature type="domain" description="Plastocyanin-like" evidence="6">
    <location>
        <begin position="472"/>
        <end position="620"/>
    </location>
</feature>
<dbReference type="GO" id="GO:0016491">
    <property type="term" value="F:oxidoreductase activity"/>
    <property type="evidence" value="ECO:0007669"/>
    <property type="project" value="UniProtKB-KW"/>
</dbReference>
<dbReference type="InterPro" id="IPR008972">
    <property type="entry name" value="Cupredoxin"/>
</dbReference>
<proteinExistence type="inferred from homology"/>
<evidence type="ECO:0000256" key="3">
    <source>
        <dbReference type="ARBA" id="ARBA00023002"/>
    </source>
</evidence>
<dbReference type="Proteomes" id="UP000005408">
    <property type="component" value="Unassembled WGS sequence"/>
</dbReference>
<dbReference type="SUPFAM" id="SSF49503">
    <property type="entry name" value="Cupredoxins"/>
    <property type="match status" value="3"/>
</dbReference>
<dbReference type="Pfam" id="PF07731">
    <property type="entry name" value="Cu-oxidase_2"/>
    <property type="match status" value="1"/>
</dbReference>
<dbReference type="Gene3D" id="2.60.40.420">
    <property type="entry name" value="Cupredoxins - blue copper proteins"/>
    <property type="match status" value="3"/>
</dbReference>
<dbReference type="FunFam" id="2.60.40.420:FF:000045">
    <property type="entry name" value="Laccase 2"/>
    <property type="match status" value="1"/>
</dbReference>
<dbReference type="EnsemblMetazoa" id="G32384.1">
    <property type="protein sequence ID" value="G32384.1:cds"/>
    <property type="gene ID" value="G32384"/>
</dbReference>
<dbReference type="PANTHER" id="PTHR11709">
    <property type="entry name" value="MULTI-COPPER OXIDASE"/>
    <property type="match status" value="1"/>
</dbReference>
<evidence type="ECO:0000313" key="9">
    <source>
        <dbReference type="Proteomes" id="UP000005408"/>
    </source>
</evidence>
<feature type="domain" description="Plastocyanin-like" evidence="7">
    <location>
        <begin position="51"/>
        <end position="160"/>
    </location>
</feature>
<dbReference type="CDD" id="cd13905">
    <property type="entry name" value="CuRO_3_tcLLC2_insect_like"/>
    <property type="match status" value="1"/>
</dbReference>
<evidence type="ECO:0008006" key="10">
    <source>
        <dbReference type="Google" id="ProtNLM"/>
    </source>
</evidence>
<reference evidence="8" key="1">
    <citation type="submission" date="2022-08" db="UniProtKB">
        <authorList>
            <consortium name="EnsemblMetazoa"/>
        </authorList>
    </citation>
    <scope>IDENTIFICATION</scope>
    <source>
        <strain evidence="8">05x7-T-G4-1.051#20</strain>
    </source>
</reference>
<dbReference type="InterPro" id="IPR011707">
    <property type="entry name" value="Cu-oxidase-like_N"/>
</dbReference>
<feature type="domain" description="Plastocyanin-like" evidence="5">
    <location>
        <begin position="228"/>
        <end position="355"/>
    </location>
</feature>
<accession>A0A8W8MCY3</accession>
<evidence type="ECO:0000313" key="8">
    <source>
        <dbReference type="EnsemblMetazoa" id="G32384.1:cds"/>
    </source>
</evidence>
<dbReference type="GO" id="GO:0006826">
    <property type="term" value="P:iron ion transport"/>
    <property type="evidence" value="ECO:0007669"/>
    <property type="project" value="TreeGrafter"/>
</dbReference>
<dbReference type="Pfam" id="PF07732">
    <property type="entry name" value="Cu-oxidase_3"/>
    <property type="match status" value="1"/>
</dbReference>
<dbReference type="CDD" id="cd13858">
    <property type="entry name" value="CuRO_1_tcLCC2_insect_like"/>
    <property type="match status" value="1"/>
</dbReference>
<protein>
    <recommendedName>
        <fullName evidence="10">L-ascorbate oxidase</fullName>
    </recommendedName>
</protein>